<dbReference type="RefSeq" id="WP_344465127.1">
    <property type="nucleotide sequence ID" value="NZ_BAAANT010000015.1"/>
</dbReference>
<organism evidence="2 3">
    <name type="scientific">Kitasatospora kazusensis</name>
    <dbReference type="NCBI Taxonomy" id="407974"/>
    <lineage>
        <taxon>Bacteria</taxon>
        <taxon>Bacillati</taxon>
        <taxon>Actinomycetota</taxon>
        <taxon>Actinomycetes</taxon>
        <taxon>Kitasatosporales</taxon>
        <taxon>Streptomycetaceae</taxon>
        <taxon>Kitasatospora</taxon>
    </lineage>
</organism>
<feature type="region of interest" description="Disordered" evidence="1">
    <location>
        <begin position="35"/>
        <end position="95"/>
    </location>
</feature>
<accession>A0ABN2ZLA9</accession>
<name>A0ABN2ZLA9_9ACTN</name>
<keyword evidence="3" id="KW-1185">Reference proteome</keyword>
<dbReference type="EMBL" id="BAAANT010000015">
    <property type="protein sequence ID" value="GAA2143922.1"/>
    <property type="molecule type" value="Genomic_DNA"/>
</dbReference>
<gene>
    <name evidence="2" type="ORF">GCM10009760_30840</name>
</gene>
<evidence type="ECO:0000313" key="3">
    <source>
        <dbReference type="Proteomes" id="UP001422759"/>
    </source>
</evidence>
<reference evidence="2 3" key="1">
    <citation type="journal article" date="2019" name="Int. J. Syst. Evol. Microbiol.">
        <title>The Global Catalogue of Microorganisms (GCM) 10K type strain sequencing project: providing services to taxonomists for standard genome sequencing and annotation.</title>
        <authorList>
            <consortium name="The Broad Institute Genomics Platform"/>
            <consortium name="The Broad Institute Genome Sequencing Center for Infectious Disease"/>
            <person name="Wu L."/>
            <person name="Ma J."/>
        </authorList>
    </citation>
    <scope>NUCLEOTIDE SEQUENCE [LARGE SCALE GENOMIC DNA]</scope>
    <source>
        <strain evidence="2 3">JCM 14560</strain>
    </source>
</reference>
<protein>
    <recommendedName>
        <fullName evidence="4">Secreted protein</fullName>
    </recommendedName>
</protein>
<comment type="caution">
    <text evidence="2">The sequence shown here is derived from an EMBL/GenBank/DDBJ whole genome shotgun (WGS) entry which is preliminary data.</text>
</comment>
<sequence length="165" mass="16926">MRNGLVQLGAWAAATGAAVLLSWLGVHAVLSDASSGEPRTLRLPAPLPSASPPTPAAPATATGSPGPPPSAPAGPAASPTRTASRKPAPTGATSVHSYLVTGGRVALDMKPDEADLVSAAPDPGWQMQVWHGDQWMRLDFSQGDSTNSVFVTWNGHPPQVQTVVR</sequence>
<proteinExistence type="predicted"/>
<evidence type="ECO:0000313" key="2">
    <source>
        <dbReference type="EMBL" id="GAA2143922.1"/>
    </source>
</evidence>
<evidence type="ECO:0000256" key="1">
    <source>
        <dbReference type="SAM" id="MobiDB-lite"/>
    </source>
</evidence>
<evidence type="ECO:0008006" key="4">
    <source>
        <dbReference type="Google" id="ProtNLM"/>
    </source>
</evidence>
<feature type="compositionally biased region" description="Low complexity" evidence="1">
    <location>
        <begin position="73"/>
        <end position="82"/>
    </location>
</feature>
<dbReference type="Proteomes" id="UP001422759">
    <property type="component" value="Unassembled WGS sequence"/>
</dbReference>
<feature type="compositionally biased region" description="Pro residues" evidence="1">
    <location>
        <begin position="45"/>
        <end position="56"/>
    </location>
</feature>